<comment type="similarity">
    <text evidence="1">Belongs to the IST1 family.</text>
</comment>
<protein>
    <recommendedName>
        <fullName evidence="5">IST1 homolog</fullName>
    </recommendedName>
</protein>
<comment type="caution">
    <text evidence="3">The sequence shown here is derived from an EMBL/GenBank/DDBJ whole genome shotgun (WGS) entry which is preliminary data.</text>
</comment>
<feature type="region of interest" description="Disordered" evidence="2">
    <location>
        <begin position="186"/>
        <end position="282"/>
    </location>
</feature>
<evidence type="ECO:0008006" key="5">
    <source>
        <dbReference type="Google" id="ProtNLM"/>
    </source>
</evidence>
<dbReference type="EMBL" id="BPWL01000008">
    <property type="protein sequence ID" value="GJJ13403.1"/>
    <property type="molecule type" value="Genomic_DNA"/>
</dbReference>
<dbReference type="FunFam" id="1.20.1260.60:FF:000002">
    <property type="entry name" value="Vacuolar protein sorting-associated protein IST1"/>
    <property type="match status" value="1"/>
</dbReference>
<accession>A0AAV5AJX2</accession>
<dbReference type="Pfam" id="PF03398">
    <property type="entry name" value="Ist1"/>
    <property type="match status" value="1"/>
</dbReference>
<proteinExistence type="inferred from homology"/>
<gene>
    <name evidence="3" type="ORF">Clacol_007657</name>
</gene>
<evidence type="ECO:0000256" key="2">
    <source>
        <dbReference type="SAM" id="MobiDB-lite"/>
    </source>
</evidence>
<feature type="compositionally biased region" description="Basic and acidic residues" evidence="2">
    <location>
        <begin position="205"/>
        <end position="216"/>
    </location>
</feature>
<name>A0AAV5AJX2_9AGAM</name>
<sequence>MVPWNAAKTKVQLRLAVQRLRILQEKKQAQAKSTRRDIATLIERGRVETARIKVENIINEDIHVELLELLELYCELLIARFGLLDLSGKEPDPGIHEAVCSIIYAAPRTELKELHILREMLMHKFGREFSLAVIENRNNCVSERVVRKLSVGTPAIELVEAYVEEIARGYGIEYISSLVPKVNKEDFSGEGDELAQKAPSTANVDDTKAAPEKSADDVQSTLDAKATASKLPDIPPTDTRNPSPQPPPYMPTAKPLKSALKKPDSASPGGGENGDKPVAEDDFVSLAKRLDALKKR</sequence>
<dbReference type="PANTHER" id="PTHR12161:SF5">
    <property type="entry name" value="IST1 HOMOLOG"/>
    <property type="match status" value="1"/>
</dbReference>
<dbReference type="PANTHER" id="PTHR12161">
    <property type="entry name" value="IST1 FAMILY MEMBER"/>
    <property type="match status" value="1"/>
</dbReference>
<dbReference type="GO" id="GO:0015031">
    <property type="term" value="P:protein transport"/>
    <property type="evidence" value="ECO:0007669"/>
    <property type="project" value="InterPro"/>
</dbReference>
<evidence type="ECO:0000256" key="1">
    <source>
        <dbReference type="ARBA" id="ARBA00005536"/>
    </source>
</evidence>
<evidence type="ECO:0000313" key="3">
    <source>
        <dbReference type="EMBL" id="GJJ13403.1"/>
    </source>
</evidence>
<reference evidence="3" key="1">
    <citation type="submission" date="2021-10" db="EMBL/GenBank/DDBJ databases">
        <title>De novo Genome Assembly of Clathrus columnatus (Basidiomycota, Fungi) Using Illumina and Nanopore Sequence Data.</title>
        <authorList>
            <person name="Ogiso-Tanaka E."/>
            <person name="Itagaki H."/>
            <person name="Hosoya T."/>
            <person name="Hosaka K."/>
        </authorList>
    </citation>
    <scope>NUCLEOTIDE SEQUENCE</scope>
    <source>
        <strain evidence="3">MO-923</strain>
    </source>
</reference>
<keyword evidence="4" id="KW-1185">Reference proteome</keyword>
<organism evidence="3 4">
    <name type="scientific">Clathrus columnatus</name>
    <dbReference type="NCBI Taxonomy" id="1419009"/>
    <lineage>
        <taxon>Eukaryota</taxon>
        <taxon>Fungi</taxon>
        <taxon>Dikarya</taxon>
        <taxon>Basidiomycota</taxon>
        <taxon>Agaricomycotina</taxon>
        <taxon>Agaricomycetes</taxon>
        <taxon>Phallomycetidae</taxon>
        <taxon>Phallales</taxon>
        <taxon>Clathraceae</taxon>
        <taxon>Clathrus</taxon>
    </lineage>
</organism>
<dbReference type="InterPro" id="IPR005061">
    <property type="entry name" value="Ist1"/>
</dbReference>
<dbReference type="AlphaFoldDB" id="A0AAV5AJX2"/>
<dbReference type="InterPro" id="IPR042277">
    <property type="entry name" value="IST1-like"/>
</dbReference>
<dbReference type="Proteomes" id="UP001050691">
    <property type="component" value="Unassembled WGS sequence"/>
</dbReference>
<dbReference type="Gene3D" id="1.20.1260.60">
    <property type="entry name" value="Vacuolar protein sorting-associated protein Ist1"/>
    <property type="match status" value="1"/>
</dbReference>
<evidence type="ECO:0000313" key="4">
    <source>
        <dbReference type="Proteomes" id="UP001050691"/>
    </source>
</evidence>